<keyword evidence="5 7" id="KW-1133">Transmembrane helix</keyword>
<evidence type="ECO:0000313" key="9">
    <source>
        <dbReference type="EMBL" id="MEI4800989.1"/>
    </source>
</evidence>
<feature type="transmembrane region" description="Helical" evidence="7">
    <location>
        <begin position="335"/>
        <end position="354"/>
    </location>
</feature>
<evidence type="ECO:0000256" key="3">
    <source>
        <dbReference type="ARBA" id="ARBA00022475"/>
    </source>
</evidence>
<keyword evidence="4 7" id="KW-0812">Transmembrane</keyword>
<feature type="transmembrane region" description="Helical" evidence="7">
    <location>
        <begin position="12"/>
        <end position="34"/>
    </location>
</feature>
<dbReference type="PANTHER" id="PTHR43124">
    <property type="entry name" value="PURINE EFFLUX PUMP PBUE"/>
    <property type="match status" value="1"/>
</dbReference>
<dbReference type="Gene3D" id="1.20.1250.20">
    <property type="entry name" value="MFS general substrate transporter like domains"/>
    <property type="match status" value="1"/>
</dbReference>
<dbReference type="PANTHER" id="PTHR43124:SF3">
    <property type="entry name" value="CHLORAMPHENICOL EFFLUX PUMP RV0191"/>
    <property type="match status" value="1"/>
</dbReference>
<dbReference type="CDD" id="cd17324">
    <property type="entry name" value="MFS_NepI_like"/>
    <property type="match status" value="1"/>
</dbReference>
<evidence type="ECO:0000256" key="1">
    <source>
        <dbReference type="ARBA" id="ARBA00004651"/>
    </source>
</evidence>
<reference evidence="9 10" key="1">
    <citation type="submission" date="2024-01" db="EMBL/GenBank/DDBJ databases">
        <title>Seven novel Bacillus-like species.</title>
        <authorList>
            <person name="Liu G."/>
        </authorList>
    </citation>
    <scope>NUCLEOTIDE SEQUENCE [LARGE SCALE GENOMIC DNA]</scope>
    <source>
        <strain evidence="9 10">FJAT-51639</strain>
    </source>
</reference>
<comment type="caution">
    <text evidence="9">The sequence shown here is derived from an EMBL/GenBank/DDBJ whole genome shotgun (WGS) entry which is preliminary data.</text>
</comment>
<evidence type="ECO:0000313" key="10">
    <source>
        <dbReference type="Proteomes" id="UP001372526"/>
    </source>
</evidence>
<keyword evidence="3" id="KW-1003">Cell membrane</keyword>
<feature type="transmembrane region" description="Helical" evidence="7">
    <location>
        <begin position="301"/>
        <end position="323"/>
    </location>
</feature>
<sequence length="398" mass="45159">MSNLTNKVPEWLYIFVFCTAGISVVSQGFIMIPIESQLIFYFQIPKNVAYLSSSIFSIFYAIGFLISAPLSNRFGKKNILVLGLFALSFCTLTISFCKVYNLFLFLRALQGLVAATFTPLALAYAFELFIPKRQGYVIGILSTAFTMSSLLGQILSNWFISQYAFPSLFYFFAFIHLLCGAILYFTLPASIKSNRPLSMAYWFDMFTLFRNRYMAICLAITFTQFLSFVAIYSSLHHLLIQMYHLTGHEILLFQCLGIIGMSISPFMNNFITRTKAPKMMTLGLIITCTGVLLFLKWDHIYFLSITTILFAAGISVVLPSIIFHIGQISGKKKGVAMALYTFTLFLGSSIGPYIGTKMMFKYVVLTIFSVLFLSFLMSFSLRKKQNHFYKNIQANQND</sequence>
<keyword evidence="10" id="KW-1185">Reference proteome</keyword>
<feature type="transmembrane region" description="Helical" evidence="7">
    <location>
        <begin position="250"/>
        <end position="267"/>
    </location>
</feature>
<evidence type="ECO:0000256" key="5">
    <source>
        <dbReference type="ARBA" id="ARBA00022989"/>
    </source>
</evidence>
<feature type="transmembrane region" description="Helical" evidence="7">
    <location>
        <begin position="212"/>
        <end position="235"/>
    </location>
</feature>
<gene>
    <name evidence="9" type="ORF">WAZ07_06540</name>
</gene>
<feature type="transmembrane region" description="Helical" evidence="7">
    <location>
        <begin position="360"/>
        <end position="381"/>
    </location>
</feature>
<name>A0ABU8FGB1_9BACI</name>
<dbReference type="InterPro" id="IPR036259">
    <property type="entry name" value="MFS_trans_sf"/>
</dbReference>
<feature type="transmembrane region" description="Helical" evidence="7">
    <location>
        <begin position="136"/>
        <end position="156"/>
    </location>
</feature>
<dbReference type="EMBL" id="JBAWSX010000002">
    <property type="protein sequence ID" value="MEI4800989.1"/>
    <property type="molecule type" value="Genomic_DNA"/>
</dbReference>
<dbReference type="InterPro" id="IPR011701">
    <property type="entry name" value="MFS"/>
</dbReference>
<evidence type="ECO:0000256" key="6">
    <source>
        <dbReference type="ARBA" id="ARBA00023136"/>
    </source>
</evidence>
<evidence type="ECO:0000256" key="7">
    <source>
        <dbReference type="SAM" id="Phobius"/>
    </source>
</evidence>
<organism evidence="9 10">
    <name type="scientific">Bacillus bruguierae</name>
    <dbReference type="NCBI Taxonomy" id="3127667"/>
    <lineage>
        <taxon>Bacteria</taxon>
        <taxon>Bacillati</taxon>
        <taxon>Bacillota</taxon>
        <taxon>Bacilli</taxon>
        <taxon>Bacillales</taxon>
        <taxon>Bacillaceae</taxon>
        <taxon>Bacillus</taxon>
    </lineage>
</organism>
<accession>A0ABU8FGB1</accession>
<feature type="transmembrane region" description="Helical" evidence="7">
    <location>
        <begin position="79"/>
        <end position="103"/>
    </location>
</feature>
<feature type="transmembrane region" description="Helical" evidence="7">
    <location>
        <begin position="49"/>
        <end position="67"/>
    </location>
</feature>
<feature type="transmembrane region" description="Helical" evidence="7">
    <location>
        <begin position="168"/>
        <end position="191"/>
    </location>
</feature>
<dbReference type="Pfam" id="PF07690">
    <property type="entry name" value="MFS_1"/>
    <property type="match status" value="1"/>
</dbReference>
<dbReference type="RefSeq" id="WP_336471778.1">
    <property type="nucleotide sequence ID" value="NZ_JBAWSX010000002.1"/>
</dbReference>
<comment type="subcellular location">
    <subcellularLocation>
        <location evidence="1">Cell membrane</location>
        <topology evidence="1">Multi-pass membrane protein</topology>
    </subcellularLocation>
</comment>
<evidence type="ECO:0000256" key="2">
    <source>
        <dbReference type="ARBA" id="ARBA00022448"/>
    </source>
</evidence>
<dbReference type="Proteomes" id="UP001372526">
    <property type="component" value="Unassembled WGS sequence"/>
</dbReference>
<feature type="transmembrane region" description="Helical" evidence="7">
    <location>
        <begin position="279"/>
        <end position="295"/>
    </location>
</feature>
<feature type="domain" description="Major facilitator superfamily (MFS) profile" evidence="8">
    <location>
        <begin position="12"/>
        <end position="386"/>
    </location>
</feature>
<feature type="transmembrane region" description="Helical" evidence="7">
    <location>
        <begin position="109"/>
        <end position="129"/>
    </location>
</feature>
<keyword evidence="2" id="KW-0813">Transport</keyword>
<dbReference type="InterPro" id="IPR050189">
    <property type="entry name" value="MFS_Efflux_Transporters"/>
</dbReference>
<proteinExistence type="predicted"/>
<dbReference type="SUPFAM" id="SSF103473">
    <property type="entry name" value="MFS general substrate transporter"/>
    <property type="match status" value="1"/>
</dbReference>
<dbReference type="PROSITE" id="PS50850">
    <property type="entry name" value="MFS"/>
    <property type="match status" value="1"/>
</dbReference>
<evidence type="ECO:0000256" key="4">
    <source>
        <dbReference type="ARBA" id="ARBA00022692"/>
    </source>
</evidence>
<keyword evidence="6 7" id="KW-0472">Membrane</keyword>
<evidence type="ECO:0000259" key="8">
    <source>
        <dbReference type="PROSITE" id="PS50850"/>
    </source>
</evidence>
<protein>
    <submittedName>
        <fullName evidence="9">MFS transporter</fullName>
    </submittedName>
</protein>
<dbReference type="InterPro" id="IPR020846">
    <property type="entry name" value="MFS_dom"/>
</dbReference>